<evidence type="ECO:0000256" key="1">
    <source>
        <dbReference type="ARBA" id="ARBA00006987"/>
    </source>
</evidence>
<dbReference type="PIRSF" id="PIRSF017082">
    <property type="entry name" value="YflP"/>
    <property type="match status" value="1"/>
</dbReference>
<dbReference type="Proteomes" id="UP000322110">
    <property type="component" value="Unassembled WGS sequence"/>
</dbReference>
<dbReference type="SUPFAM" id="SSF53850">
    <property type="entry name" value="Periplasmic binding protein-like II"/>
    <property type="match status" value="1"/>
</dbReference>
<protein>
    <submittedName>
        <fullName evidence="3">Tripartite tricarboxylate transporter substrate binding protein</fullName>
    </submittedName>
</protein>
<feature type="chain" id="PRO_5022946161" evidence="2">
    <location>
        <begin position="20"/>
        <end position="336"/>
    </location>
</feature>
<dbReference type="CDD" id="cd07012">
    <property type="entry name" value="PBP2_Bug_TTT"/>
    <property type="match status" value="1"/>
</dbReference>
<dbReference type="Pfam" id="PF03401">
    <property type="entry name" value="TctC"/>
    <property type="match status" value="1"/>
</dbReference>
<dbReference type="EMBL" id="VUKA01000004">
    <property type="protein sequence ID" value="KAA2213290.1"/>
    <property type="molecule type" value="Genomic_DNA"/>
</dbReference>
<dbReference type="InterPro" id="IPR042100">
    <property type="entry name" value="Bug_dom1"/>
</dbReference>
<dbReference type="Gene3D" id="3.40.190.10">
    <property type="entry name" value="Periplasmic binding protein-like II"/>
    <property type="match status" value="1"/>
</dbReference>
<comment type="caution">
    <text evidence="3">The sequence shown here is derived from an EMBL/GenBank/DDBJ whole genome shotgun (WGS) entry which is preliminary data.</text>
</comment>
<dbReference type="Gene3D" id="3.40.190.150">
    <property type="entry name" value="Bordetella uptake gene, domain 1"/>
    <property type="match status" value="1"/>
</dbReference>
<evidence type="ECO:0000313" key="3">
    <source>
        <dbReference type="EMBL" id="KAA2213290.1"/>
    </source>
</evidence>
<accession>A0A5B2THN4</accession>
<dbReference type="OrthoDB" id="7271406at2"/>
<organism evidence="3 4">
    <name type="scientific">Teichococcus oryzae</name>
    <dbReference type="NCBI Taxonomy" id="1608942"/>
    <lineage>
        <taxon>Bacteria</taxon>
        <taxon>Pseudomonadati</taxon>
        <taxon>Pseudomonadota</taxon>
        <taxon>Alphaproteobacteria</taxon>
        <taxon>Acetobacterales</taxon>
        <taxon>Roseomonadaceae</taxon>
        <taxon>Roseomonas</taxon>
    </lineage>
</organism>
<evidence type="ECO:0000256" key="2">
    <source>
        <dbReference type="SAM" id="SignalP"/>
    </source>
</evidence>
<comment type="similarity">
    <text evidence="1">Belongs to the UPF0065 (bug) family.</text>
</comment>
<keyword evidence="4" id="KW-1185">Reference proteome</keyword>
<evidence type="ECO:0000313" key="4">
    <source>
        <dbReference type="Proteomes" id="UP000322110"/>
    </source>
</evidence>
<proteinExistence type="inferred from homology"/>
<reference evidence="3 4" key="1">
    <citation type="journal article" date="2015" name="Int. J. Syst. Evol. Microbiol.">
        <title>Roseomonas oryzae sp. nov., isolated from paddy rhizosphere soil.</title>
        <authorList>
            <person name="Ramaprasad E.V."/>
            <person name="Sasikala Ch."/>
            <person name="Ramana Ch.V."/>
        </authorList>
    </citation>
    <scope>NUCLEOTIDE SEQUENCE [LARGE SCALE GENOMIC DNA]</scope>
    <source>
        <strain evidence="3 4">KCTC 42542</strain>
    </source>
</reference>
<dbReference type="AlphaFoldDB" id="A0A5B2THN4"/>
<dbReference type="RefSeq" id="WP_149812402.1">
    <property type="nucleotide sequence ID" value="NZ_VUKA01000004.1"/>
</dbReference>
<feature type="signal peptide" evidence="2">
    <location>
        <begin position="1"/>
        <end position="19"/>
    </location>
</feature>
<sequence length="336" mass="34624">MLRRHLLAAAPLLALPAIAAPARAQGAAQGLAQKPTPSGSSGDPLRLIVPAPPGGPTDILARLLAEKAAPALGRPVVVENRAGAGGIIGTEAAARAAPDGSTIVLGHNQTHASNQAMMARLPYHVVDSFTPVAKLATVHHALVVPASSPSRDMTGLIARGRQGKLSYASSQAGSASHVIAETLARREKLDATHIPYRGAAPAATDTMAGIVDFYVATFPSVAPLVREGKLRALEIGAPSRLNDFPDVPTAAEAGVPYLAVDAWFGLFAPAGTPPAAVEAIGKAMLDALAEPSSEERLLAAGFTTDPLLPQPFAAFQREEVARWAEMVRLTGVTMEG</sequence>
<dbReference type="InterPro" id="IPR005064">
    <property type="entry name" value="BUG"/>
</dbReference>
<name>A0A5B2THN4_9PROT</name>
<dbReference type="PANTHER" id="PTHR42928">
    <property type="entry name" value="TRICARBOXYLATE-BINDING PROTEIN"/>
    <property type="match status" value="1"/>
</dbReference>
<dbReference type="PANTHER" id="PTHR42928:SF5">
    <property type="entry name" value="BLR1237 PROTEIN"/>
    <property type="match status" value="1"/>
</dbReference>
<gene>
    <name evidence="3" type="ORF">F0Q34_11765</name>
</gene>
<keyword evidence="2" id="KW-0732">Signal</keyword>